<feature type="domain" description="Histone RNA hairpin-binding protein RNA-binding" evidence="4">
    <location>
        <begin position="243"/>
        <end position="311"/>
    </location>
</feature>
<comment type="caution">
    <text evidence="5">The sequence shown here is derived from an EMBL/GenBank/DDBJ whole genome shotgun (WGS) entry which is preliminary data.</text>
</comment>
<dbReference type="GO" id="GO:0003729">
    <property type="term" value="F:mRNA binding"/>
    <property type="evidence" value="ECO:0007669"/>
    <property type="project" value="InterPro"/>
</dbReference>
<organism evidence="5 6">
    <name type="scientific">Caenorhabditis auriculariae</name>
    <dbReference type="NCBI Taxonomy" id="2777116"/>
    <lineage>
        <taxon>Eukaryota</taxon>
        <taxon>Metazoa</taxon>
        <taxon>Ecdysozoa</taxon>
        <taxon>Nematoda</taxon>
        <taxon>Chromadorea</taxon>
        <taxon>Rhabditida</taxon>
        <taxon>Rhabditina</taxon>
        <taxon>Rhabditomorpha</taxon>
        <taxon>Rhabditoidea</taxon>
        <taxon>Rhabditidae</taxon>
        <taxon>Peloderinae</taxon>
        <taxon>Caenorhabditis</taxon>
    </lineage>
</organism>
<dbReference type="GO" id="GO:0071204">
    <property type="term" value="C:histone pre-mRNA 3'end processing complex"/>
    <property type="evidence" value="ECO:0007669"/>
    <property type="project" value="TreeGrafter"/>
</dbReference>
<proteinExistence type="inferred from homology"/>
<reference evidence="5" key="1">
    <citation type="submission" date="2020-10" db="EMBL/GenBank/DDBJ databases">
        <authorList>
            <person name="Kikuchi T."/>
        </authorList>
    </citation>
    <scope>NUCLEOTIDE SEQUENCE</scope>
    <source>
        <strain evidence="5">NKZ352</strain>
    </source>
</reference>
<keyword evidence="2" id="KW-0694">RNA-binding</keyword>
<evidence type="ECO:0000259" key="4">
    <source>
        <dbReference type="Pfam" id="PF15247"/>
    </source>
</evidence>
<dbReference type="InterPro" id="IPR029344">
    <property type="entry name" value="SLBP_RNA_bind"/>
</dbReference>
<feature type="compositionally biased region" description="Low complexity" evidence="3">
    <location>
        <begin position="387"/>
        <end position="401"/>
    </location>
</feature>
<evidence type="ECO:0000256" key="1">
    <source>
        <dbReference type="ARBA" id="ARBA00006151"/>
    </source>
</evidence>
<evidence type="ECO:0000256" key="2">
    <source>
        <dbReference type="ARBA" id="ARBA00022884"/>
    </source>
</evidence>
<keyword evidence="6" id="KW-1185">Reference proteome</keyword>
<feature type="region of interest" description="Disordered" evidence="3">
    <location>
        <begin position="377"/>
        <end position="408"/>
    </location>
</feature>
<dbReference type="InterPro" id="IPR038294">
    <property type="entry name" value="SLBP_RNA_bind_sf"/>
</dbReference>
<dbReference type="GO" id="GO:0071207">
    <property type="term" value="F:histone pre-mRNA stem-loop binding"/>
    <property type="evidence" value="ECO:0007669"/>
    <property type="project" value="TreeGrafter"/>
</dbReference>
<evidence type="ECO:0000313" key="5">
    <source>
        <dbReference type="EMBL" id="CAD6194461.1"/>
    </source>
</evidence>
<dbReference type="PANTHER" id="PTHR17408:SF0">
    <property type="entry name" value="HISTONE RNA HAIRPIN-BINDING PROTEIN"/>
    <property type="match status" value="1"/>
</dbReference>
<name>A0A8S1HJ94_9PELO</name>
<evidence type="ECO:0000313" key="6">
    <source>
        <dbReference type="Proteomes" id="UP000835052"/>
    </source>
</evidence>
<dbReference type="EMBL" id="CAJGYM010000044">
    <property type="protein sequence ID" value="CAD6194461.1"/>
    <property type="molecule type" value="Genomic_DNA"/>
</dbReference>
<feature type="region of interest" description="Disordered" evidence="3">
    <location>
        <begin position="1"/>
        <end position="41"/>
    </location>
</feature>
<sequence>MAPSPRKNPVSRSPKKLATPTKATRTSPRKKAWATPPKAQNPYISSFFKEEDFSPLSNKSWAEITEEDYDLSESLINNARENEETTRKSESRRKAALPKKVAETKPKFTRSLELTNALFSNSSSRRSTRIKEKVTEVTHVEVKRTTIATEVVEEKGTRNRKRHLSTTSTVTEEISPAKRRTPHKNEEAQSGKPARKTARGVAENGKSPARVRLFNSNSTCSSVPGSPSSRKDHWVEPKLGWCTDEATLQRRAREIEKAKEKPVYVKYTTEIPFKKRIHGIHPRTPNKEINFSRRSWDQQMRQWKRSLYTWAGEEPSDSVNTSFCSYTSEESAASDSKVNLENVPVFANIDLHVPVRPETDTMASLLGKFDLDSRHGATMSADDSTLKAPAPAFDPKAPVDFSSLNNKK</sequence>
<protein>
    <recommendedName>
        <fullName evidence="4">Histone RNA hairpin-binding protein RNA-binding domain-containing protein</fullName>
    </recommendedName>
</protein>
<dbReference type="OrthoDB" id="265795at2759"/>
<feature type="compositionally biased region" description="Basic and acidic residues" evidence="3">
    <location>
        <begin position="80"/>
        <end position="93"/>
    </location>
</feature>
<gene>
    <name evidence="5" type="ORF">CAUJ_LOCUS10380</name>
</gene>
<dbReference type="Gene3D" id="1.10.8.1120">
    <property type="entry name" value="Histone RNA hairpin-binding protein RNA-binding domain"/>
    <property type="match status" value="1"/>
</dbReference>
<feature type="region of interest" description="Disordered" evidence="3">
    <location>
        <begin position="72"/>
        <end position="108"/>
    </location>
</feature>
<dbReference type="AlphaFoldDB" id="A0A8S1HJ94"/>
<dbReference type="GO" id="GO:0005737">
    <property type="term" value="C:cytoplasm"/>
    <property type="evidence" value="ECO:0007669"/>
    <property type="project" value="TreeGrafter"/>
</dbReference>
<accession>A0A8S1HJ94</accession>
<comment type="similarity">
    <text evidence="1">Belongs to the SLBP family.</text>
</comment>
<dbReference type="Pfam" id="PF15247">
    <property type="entry name" value="SLBP_RNA_bind"/>
    <property type="match status" value="1"/>
</dbReference>
<dbReference type="GO" id="GO:0051028">
    <property type="term" value="P:mRNA transport"/>
    <property type="evidence" value="ECO:0007669"/>
    <property type="project" value="TreeGrafter"/>
</dbReference>
<dbReference type="InterPro" id="IPR026502">
    <property type="entry name" value="SLBP1/SLBP2"/>
</dbReference>
<dbReference type="GO" id="GO:0006398">
    <property type="term" value="P:mRNA 3'-end processing by stem-loop binding and cleavage"/>
    <property type="evidence" value="ECO:0007669"/>
    <property type="project" value="TreeGrafter"/>
</dbReference>
<evidence type="ECO:0000256" key="3">
    <source>
        <dbReference type="SAM" id="MobiDB-lite"/>
    </source>
</evidence>
<dbReference type="PANTHER" id="PTHR17408">
    <property type="entry name" value="HISTONE RNA HAIRPIN-BINDING PROTEIN"/>
    <property type="match status" value="1"/>
</dbReference>
<dbReference type="Proteomes" id="UP000835052">
    <property type="component" value="Unassembled WGS sequence"/>
</dbReference>
<feature type="region of interest" description="Disordered" evidence="3">
    <location>
        <begin position="155"/>
        <end position="208"/>
    </location>
</feature>